<dbReference type="Pfam" id="PF00085">
    <property type="entry name" value="Thioredoxin"/>
    <property type="match status" value="1"/>
</dbReference>
<feature type="domain" description="Thioredoxin" evidence="1">
    <location>
        <begin position="26"/>
        <end position="177"/>
    </location>
</feature>
<evidence type="ECO:0000259" key="1">
    <source>
        <dbReference type="PROSITE" id="PS51352"/>
    </source>
</evidence>
<sequence length="367" mass="41183">MKKILFIILGFMIWSPVKSQEIPVTLGIGDTAPKLQYAKWIQGTPFDLTQKDMVYVIEFWATWCGPCVAAMPHLSELAAQYKDEARFIGVNIWEKTGDKPYESSLPKVIQFVEGSKDRMTYNVIADNNELYMSNTWMRAAGQNGIPSTFVVKNNQIVWIGHPSKLDEIIPAVIADTFDITVYKAQFEKAKESSKATMQLFATFSTQVNEAVAAKDYDKAFTIIDESATKTPILAYTSKIEKLKILLEHFSEQKAIAYIKEITNAEKDRYEGTLASFLIERENLSKETYEFAATLVDKAIETYPFSGVYDLKAKAMIKAGNQAGAISALENAIALAKSEVNDPKFAGRVFDYTITEYQDKLKTLKATP</sequence>
<dbReference type="PROSITE" id="PS51352">
    <property type="entry name" value="THIOREDOXIN_2"/>
    <property type="match status" value="1"/>
</dbReference>
<evidence type="ECO:0000313" key="3">
    <source>
        <dbReference type="Proteomes" id="UP000306808"/>
    </source>
</evidence>
<dbReference type="RefSeq" id="WP_136902124.1">
    <property type="nucleotide sequence ID" value="NZ_SUME01000006.1"/>
</dbReference>
<gene>
    <name evidence="2" type="ORF">FAZ15_14885</name>
</gene>
<evidence type="ECO:0000313" key="2">
    <source>
        <dbReference type="EMBL" id="TJZ54764.1"/>
    </source>
</evidence>
<protein>
    <submittedName>
        <fullName evidence="2">TlpA family protein disulfide reductase</fullName>
    </submittedName>
</protein>
<keyword evidence="3" id="KW-1185">Reference proteome</keyword>
<dbReference type="CDD" id="cd02966">
    <property type="entry name" value="TlpA_like_family"/>
    <property type="match status" value="1"/>
</dbReference>
<proteinExistence type="predicted"/>
<dbReference type="Proteomes" id="UP000306808">
    <property type="component" value="Unassembled WGS sequence"/>
</dbReference>
<dbReference type="AlphaFoldDB" id="A0A4U0NWZ3"/>
<dbReference type="InterPro" id="IPR013766">
    <property type="entry name" value="Thioredoxin_domain"/>
</dbReference>
<reference evidence="2 3" key="1">
    <citation type="submission" date="2019-04" db="EMBL/GenBank/DDBJ databases">
        <title>Sphingobacterium olei sp. nov., isolated from oil-contaminated soil.</title>
        <authorList>
            <person name="Liu B."/>
        </authorList>
    </citation>
    <scope>NUCLEOTIDE SEQUENCE [LARGE SCALE GENOMIC DNA]</scope>
    <source>
        <strain evidence="2 3">HAL-9</strain>
    </source>
</reference>
<dbReference type="PANTHER" id="PTHR42852:SF13">
    <property type="entry name" value="PROTEIN DIPZ"/>
    <property type="match status" value="1"/>
</dbReference>
<organism evidence="2 3">
    <name type="scientific">Sphingobacterium olei</name>
    <dbReference type="NCBI Taxonomy" id="2571155"/>
    <lineage>
        <taxon>Bacteria</taxon>
        <taxon>Pseudomonadati</taxon>
        <taxon>Bacteroidota</taxon>
        <taxon>Sphingobacteriia</taxon>
        <taxon>Sphingobacteriales</taxon>
        <taxon>Sphingobacteriaceae</taxon>
        <taxon>Sphingobacterium</taxon>
    </lineage>
</organism>
<dbReference type="SUPFAM" id="SSF52833">
    <property type="entry name" value="Thioredoxin-like"/>
    <property type="match status" value="1"/>
</dbReference>
<name>A0A4U0NWZ3_9SPHI</name>
<dbReference type="InterPro" id="IPR050553">
    <property type="entry name" value="Thioredoxin_ResA/DsbE_sf"/>
</dbReference>
<accession>A0A4U0NWZ3</accession>
<comment type="caution">
    <text evidence="2">The sequence shown here is derived from an EMBL/GenBank/DDBJ whole genome shotgun (WGS) entry which is preliminary data.</text>
</comment>
<dbReference type="InterPro" id="IPR036249">
    <property type="entry name" value="Thioredoxin-like_sf"/>
</dbReference>
<dbReference type="Gene3D" id="3.40.30.10">
    <property type="entry name" value="Glutaredoxin"/>
    <property type="match status" value="1"/>
</dbReference>
<dbReference type="EMBL" id="SUME01000006">
    <property type="protein sequence ID" value="TJZ54764.1"/>
    <property type="molecule type" value="Genomic_DNA"/>
</dbReference>
<dbReference type="OrthoDB" id="9802923at2"/>
<dbReference type="PANTHER" id="PTHR42852">
    <property type="entry name" value="THIOL:DISULFIDE INTERCHANGE PROTEIN DSBE"/>
    <property type="match status" value="1"/>
</dbReference>